<organism evidence="2 3">
    <name type="scientific">Arachis duranensis</name>
    <name type="common">Wild peanut</name>
    <dbReference type="NCBI Taxonomy" id="130453"/>
    <lineage>
        <taxon>Eukaryota</taxon>
        <taxon>Viridiplantae</taxon>
        <taxon>Streptophyta</taxon>
        <taxon>Embryophyta</taxon>
        <taxon>Tracheophyta</taxon>
        <taxon>Spermatophyta</taxon>
        <taxon>Magnoliopsida</taxon>
        <taxon>eudicotyledons</taxon>
        <taxon>Gunneridae</taxon>
        <taxon>Pentapetalae</taxon>
        <taxon>rosids</taxon>
        <taxon>fabids</taxon>
        <taxon>Fabales</taxon>
        <taxon>Fabaceae</taxon>
        <taxon>Papilionoideae</taxon>
        <taxon>50 kb inversion clade</taxon>
        <taxon>dalbergioids sensu lato</taxon>
        <taxon>Dalbergieae</taxon>
        <taxon>Pterocarpus clade</taxon>
        <taxon>Arachis</taxon>
    </lineage>
</organism>
<reference evidence="3" key="2">
    <citation type="submission" date="2025-08" db="UniProtKB">
        <authorList>
            <consortium name="RefSeq"/>
        </authorList>
    </citation>
    <scope>IDENTIFICATION</scope>
    <source>
        <tissue evidence="3">Whole plant</tissue>
    </source>
</reference>
<reference evidence="2" key="1">
    <citation type="journal article" date="2016" name="Nat. Genet.">
        <title>The genome sequences of Arachis duranensis and Arachis ipaensis, the diploid ancestors of cultivated peanut.</title>
        <authorList>
            <person name="Bertioli D.J."/>
            <person name="Cannon S.B."/>
            <person name="Froenicke L."/>
            <person name="Huang G."/>
            <person name="Farmer A.D."/>
            <person name="Cannon E.K."/>
            <person name="Liu X."/>
            <person name="Gao D."/>
            <person name="Clevenger J."/>
            <person name="Dash S."/>
            <person name="Ren L."/>
            <person name="Moretzsohn M.C."/>
            <person name="Shirasawa K."/>
            <person name="Huang W."/>
            <person name="Vidigal B."/>
            <person name="Abernathy B."/>
            <person name="Chu Y."/>
            <person name="Niederhuth C.E."/>
            <person name="Umale P."/>
            <person name="Araujo A.C."/>
            <person name="Kozik A."/>
            <person name="Kim K.D."/>
            <person name="Burow M.D."/>
            <person name="Varshney R.K."/>
            <person name="Wang X."/>
            <person name="Zhang X."/>
            <person name="Barkley N."/>
            <person name="Guimaraes P.M."/>
            <person name="Isobe S."/>
            <person name="Guo B."/>
            <person name="Liao B."/>
            <person name="Stalker H.T."/>
            <person name="Schmitz R.J."/>
            <person name="Scheffler B.E."/>
            <person name="Leal-Bertioli S.C."/>
            <person name="Xun X."/>
            <person name="Jackson S.A."/>
            <person name="Michelmore R."/>
            <person name="Ozias-Akins P."/>
        </authorList>
    </citation>
    <scope>NUCLEOTIDE SEQUENCE [LARGE SCALE GENOMIC DNA]</scope>
    <source>
        <strain evidence="2">cv. V14167</strain>
    </source>
</reference>
<dbReference type="GeneID" id="107496030"/>
<name>A0A9C6TF41_ARADU</name>
<accession>A0A9C6TF41</accession>
<keyword evidence="2" id="KW-1185">Reference proteome</keyword>
<dbReference type="AlphaFoldDB" id="A0A9C6TF41"/>
<dbReference type="RefSeq" id="XP_052107738.1">
    <property type="nucleotide sequence ID" value="XM_052251778.1"/>
</dbReference>
<protein>
    <submittedName>
        <fullName evidence="3">Uncharacterized protein LOC107496030 isoform X1</fullName>
    </submittedName>
</protein>
<sequence>MTDHRDKITVGGGGGEDLVDIILRLQKQNDLQYPLSDSVVKAIILVIGGRLLSIGRTQELKHASATFDKKSMEKLMQENLEKEKKLRVALEQIELKDEKMKGLMEKMLLLEEKEKKLDEDKVDLQTKVMEMTMEKKTLETDKKNHGFDMFILGFDRAVEQARFIAPTLDFAVMDPCKVVINGQLVDDDEDQESESEDVAVA</sequence>
<proteinExistence type="predicted"/>
<dbReference type="Proteomes" id="UP000515211">
    <property type="component" value="Chromosome 7"/>
</dbReference>
<evidence type="ECO:0000313" key="2">
    <source>
        <dbReference type="Proteomes" id="UP000515211"/>
    </source>
</evidence>
<feature type="coiled-coil region" evidence="1">
    <location>
        <begin position="72"/>
        <end position="127"/>
    </location>
</feature>
<keyword evidence="1" id="KW-0175">Coiled coil</keyword>
<evidence type="ECO:0000313" key="3">
    <source>
        <dbReference type="RefSeq" id="XP_052107738.1"/>
    </source>
</evidence>
<gene>
    <name evidence="3" type="primary">LOC107496030</name>
</gene>
<evidence type="ECO:0000256" key="1">
    <source>
        <dbReference type="SAM" id="Coils"/>
    </source>
</evidence>